<dbReference type="GO" id="GO:0046872">
    <property type="term" value="F:metal ion binding"/>
    <property type="evidence" value="ECO:0007669"/>
    <property type="project" value="UniProtKB-KW"/>
</dbReference>
<dbReference type="RefSeq" id="WP_071311462.1">
    <property type="nucleotide sequence ID" value="NZ_MLQQ01000001.1"/>
</dbReference>
<keyword evidence="4" id="KW-0235">DNA replication</keyword>
<evidence type="ECO:0000256" key="7">
    <source>
        <dbReference type="ARBA" id="ARBA00022801"/>
    </source>
</evidence>
<keyword evidence="9" id="KW-0234">DNA repair</keyword>
<dbReference type="PRINTS" id="PR00502">
    <property type="entry name" value="NUDIXFAMILY"/>
</dbReference>
<dbReference type="EC" id="3.6.1.55" evidence="11"/>
<evidence type="ECO:0000313" key="13">
    <source>
        <dbReference type="EMBL" id="OIJ15537.1"/>
    </source>
</evidence>
<keyword evidence="14" id="KW-1185">Reference proteome</keyword>
<evidence type="ECO:0000259" key="12">
    <source>
        <dbReference type="PROSITE" id="PS51462"/>
    </source>
</evidence>
<evidence type="ECO:0000256" key="4">
    <source>
        <dbReference type="ARBA" id="ARBA00022705"/>
    </source>
</evidence>
<evidence type="ECO:0000256" key="2">
    <source>
        <dbReference type="ARBA" id="ARBA00005582"/>
    </source>
</evidence>
<keyword evidence="7" id="KW-0378">Hydrolase</keyword>
<keyword evidence="3" id="KW-0515">Mutator protein</keyword>
<gene>
    <name evidence="13" type="ORF">BKP35_00655</name>
</gene>
<evidence type="ECO:0000313" key="14">
    <source>
        <dbReference type="Proteomes" id="UP000180098"/>
    </source>
</evidence>
<dbReference type="Proteomes" id="UP000180098">
    <property type="component" value="Unassembled WGS sequence"/>
</dbReference>
<dbReference type="InterPro" id="IPR015797">
    <property type="entry name" value="NUDIX_hydrolase-like_dom_sf"/>
</dbReference>
<protein>
    <recommendedName>
        <fullName evidence="11">8-oxo-dGTP diphosphatase</fullName>
        <ecNumber evidence="11">3.6.1.55</ecNumber>
    </recommendedName>
</protein>
<dbReference type="PANTHER" id="PTHR47707">
    <property type="entry name" value="8-OXO-DGTP DIPHOSPHATASE"/>
    <property type="match status" value="1"/>
</dbReference>
<keyword evidence="6" id="KW-0227">DNA damage</keyword>
<dbReference type="Pfam" id="PF00293">
    <property type="entry name" value="NUDIX"/>
    <property type="match status" value="1"/>
</dbReference>
<dbReference type="PROSITE" id="PS51462">
    <property type="entry name" value="NUDIX"/>
    <property type="match status" value="1"/>
</dbReference>
<dbReference type="Gene3D" id="3.90.79.10">
    <property type="entry name" value="Nucleoside Triphosphate Pyrophosphohydrolase"/>
    <property type="match status" value="1"/>
</dbReference>
<dbReference type="CDD" id="cd03425">
    <property type="entry name" value="NUDIX_MutT_NudA_like"/>
    <property type="match status" value="1"/>
</dbReference>
<dbReference type="InterPro" id="IPR047127">
    <property type="entry name" value="MutT-like"/>
</dbReference>
<evidence type="ECO:0000256" key="1">
    <source>
        <dbReference type="ARBA" id="ARBA00001946"/>
    </source>
</evidence>
<evidence type="ECO:0000256" key="5">
    <source>
        <dbReference type="ARBA" id="ARBA00022723"/>
    </source>
</evidence>
<reference evidence="13 14" key="1">
    <citation type="submission" date="2016-10" db="EMBL/GenBank/DDBJ databases">
        <title>Draft genome sequences of four alkaliphilic bacteria belonging to the Anaerobacillus genus.</title>
        <authorList>
            <person name="Bassil N.M."/>
            <person name="Lloyd J.R."/>
        </authorList>
    </citation>
    <scope>NUCLEOTIDE SEQUENCE [LARGE SCALE GENOMIC DNA]</scope>
    <source>
        <strain evidence="13 14">DSM 15340</strain>
    </source>
</reference>
<evidence type="ECO:0000256" key="9">
    <source>
        <dbReference type="ARBA" id="ARBA00023204"/>
    </source>
</evidence>
<evidence type="ECO:0000256" key="3">
    <source>
        <dbReference type="ARBA" id="ARBA00022457"/>
    </source>
</evidence>
<dbReference type="SUPFAM" id="SSF55811">
    <property type="entry name" value="Nudix"/>
    <property type="match status" value="1"/>
</dbReference>
<dbReference type="PANTHER" id="PTHR47707:SF1">
    <property type="entry name" value="NUDIX HYDROLASE FAMILY PROTEIN"/>
    <property type="match status" value="1"/>
</dbReference>
<dbReference type="OrthoDB" id="9810648at2"/>
<comment type="similarity">
    <text evidence="2">Belongs to the Nudix hydrolase family.</text>
</comment>
<dbReference type="GO" id="GO:0035539">
    <property type="term" value="F:8-oxo-7,8-dihydrodeoxyguanosine triphosphate pyrophosphatase activity"/>
    <property type="evidence" value="ECO:0007669"/>
    <property type="project" value="UniProtKB-EC"/>
</dbReference>
<evidence type="ECO:0000256" key="11">
    <source>
        <dbReference type="ARBA" id="ARBA00038905"/>
    </source>
</evidence>
<dbReference type="EMBL" id="MLQQ01000001">
    <property type="protein sequence ID" value="OIJ15537.1"/>
    <property type="molecule type" value="Genomic_DNA"/>
</dbReference>
<evidence type="ECO:0000256" key="10">
    <source>
        <dbReference type="ARBA" id="ARBA00035861"/>
    </source>
</evidence>
<dbReference type="GO" id="GO:0006281">
    <property type="term" value="P:DNA repair"/>
    <property type="evidence" value="ECO:0007669"/>
    <property type="project" value="UniProtKB-KW"/>
</dbReference>
<dbReference type="GO" id="GO:0006260">
    <property type="term" value="P:DNA replication"/>
    <property type="evidence" value="ECO:0007669"/>
    <property type="project" value="UniProtKB-KW"/>
</dbReference>
<organism evidence="13 14">
    <name type="scientific">Anaerobacillus arseniciselenatis</name>
    <dbReference type="NCBI Taxonomy" id="85682"/>
    <lineage>
        <taxon>Bacteria</taxon>
        <taxon>Bacillati</taxon>
        <taxon>Bacillota</taxon>
        <taxon>Bacilli</taxon>
        <taxon>Bacillales</taxon>
        <taxon>Bacillaceae</taxon>
        <taxon>Anaerobacillus</taxon>
    </lineage>
</organism>
<evidence type="ECO:0000256" key="6">
    <source>
        <dbReference type="ARBA" id="ARBA00022763"/>
    </source>
</evidence>
<feature type="domain" description="Nudix hydrolase" evidence="12">
    <location>
        <begin position="1"/>
        <end position="128"/>
    </location>
</feature>
<dbReference type="GO" id="GO:0044716">
    <property type="term" value="F:8-oxo-GDP phosphatase activity"/>
    <property type="evidence" value="ECO:0007669"/>
    <property type="project" value="TreeGrafter"/>
</dbReference>
<dbReference type="InterPro" id="IPR020476">
    <property type="entry name" value="Nudix_hydrolase"/>
</dbReference>
<dbReference type="GO" id="GO:0044715">
    <property type="term" value="F:8-oxo-dGDP phosphatase activity"/>
    <property type="evidence" value="ECO:0007669"/>
    <property type="project" value="TreeGrafter"/>
</dbReference>
<evidence type="ECO:0000256" key="8">
    <source>
        <dbReference type="ARBA" id="ARBA00022842"/>
    </source>
</evidence>
<dbReference type="InterPro" id="IPR000086">
    <property type="entry name" value="NUDIX_hydrolase_dom"/>
</dbReference>
<proteinExistence type="inferred from homology"/>
<dbReference type="GO" id="GO:0008413">
    <property type="term" value="F:8-oxo-7,8-dihydroguanosine triphosphate pyrophosphatase activity"/>
    <property type="evidence" value="ECO:0007669"/>
    <property type="project" value="TreeGrafter"/>
</dbReference>
<dbReference type="AlphaFoldDB" id="A0A1S2LV59"/>
<name>A0A1S2LV59_9BACI</name>
<comment type="catalytic activity">
    <reaction evidence="10">
        <text>8-oxo-dGTP + H2O = 8-oxo-dGMP + diphosphate + H(+)</text>
        <dbReference type="Rhea" id="RHEA:31575"/>
        <dbReference type="ChEBI" id="CHEBI:15377"/>
        <dbReference type="ChEBI" id="CHEBI:15378"/>
        <dbReference type="ChEBI" id="CHEBI:33019"/>
        <dbReference type="ChEBI" id="CHEBI:63224"/>
        <dbReference type="ChEBI" id="CHEBI:77896"/>
        <dbReference type="EC" id="3.6.1.55"/>
    </reaction>
</comment>
<sequence length="131" mass="14928">MRKINVVAAVLKNDKDEVLCALRSPTMSSPNVWEFPGGKIEEGELPKEALIREIEEELDCSIEVFDLIKEVDHRQRPDFNIRLLTYKAKVINGTPQAKEHAKLEWKPLAELRSLKWAPADIPTVERLLTGV</sequence>
<keyword evidence="5" id="KW-0479">Metal-binding</keyword>
<accession>A0A1S2LV59</accession>
<comment type="cofactor">
    <cofactor evidence="1">
        <name>Mg(2+)</name>
        <dbReference type="ChEBI" id="CHEBI:18420"/>
    </cofactor>
</comment>
<comment type="caution">
    <text evidence="13">The sequence shown here is derived from an EMBL/GenBank/DDBJ whole genome shotgun (WGS) entry which is preliminary data.</text>
</comment>
<keyword evidence="8" id="KW-0460">Magnesium</keyword>